<gene>
    <name evidence="2" type="ORF">CVT26_001066</name>
</gene>
<feature type="region of interest" description="Disordered" evidence="1">
    <location>
        <begin position="83"/>
        <end position="155"/>
    </location>
</feature>
<sequence length="551" mass="56822">MEEGTHPRTNDKVLSISPIIGRRSQPTKRLLSAFFPPVLDTFVLQFSSAFGLMSLDDPDVIAGIAVDGQPFFSEAGAAAAHGGAMVGPGGEHQGNSGSSEGDMDTPMPNKRLSGLLSPPGGAGAGVDGGMGGVGANIHRSASGSALPMSTPSREADTRELREFWKQYMRTPLSGPGPAGGLGDTSSSSTNPGGNSNPKVSTPYRRQRVSSLPSVKTPIVEYAGIGGAGGVPHHLQQHHAQGQPHQQQPGQHYQQGQDAAEKLGPTSSMRTTLHQEDLRSYEAAVMARKAPTLLNLQLKKPMKGRGASGSLGAPGGNGGGVPPSAANLAQRPRSVVDSPSSTAATAGSQSSSSSLANAFGTENSNTNASSHHQQAPPPSAPAGRVAFVDQQSKKEESGSPPSDAGGSSDQDSANRPSFKRLPSQTLGPANAKRAFYGYGDEETKDRELVGWGNPDHHQQQHQRDPSGVSVATSSTSASPTNPNTSSIKHGMGLSHPDRVIASLAERRRRRMSAPGASLNLGPPSIPHLSLKEGEQKADAGAPYAPAAQGLGN</sequence>
<name>A0A409WBL0_9AGAR</name>
<feature type="compositionally biased region" description="Low complexity" evidence="1">
    <location>
        <begin position="184"/>
        <end position="197"/>
    </location>
</feature>
<accession>A0A409WBL0</accession>
<evidence type="ECO:0000313" key="3">
    <source>
        <dbReference type="Proteomes" id="UP000284706"/>
    </source>
</evidence>
<feature type="compositionally biased region" description="Low complexity" evidence="1">
    <location>
        <begin position="397"/>
        <end position="412"/>
    </location>
</feature>
<feature type="compositionally biased region" description="Gly residues" evidence="1">
    <location>
        <begin position="305"/>
        <end position="320"/>
    </location>
</feature>
<dbReference type="OrthoDB" id="6365676at2759"/>
<evidence type="ECO:0000256" key="1">
    <source>
        <dbReference type="SAM" id="MobiDB-lite"/>
    </source>
</evidence>
<feature type="compositionally biased region" description="Low complexity" evidence="1">
    <location>
        <begin position="467"/>
        <end position="485"/>
    </location>
</feature>
<protein>
    <submittedName>
        <fullName evidence="2">Uncharacterized protein</fullName>
    </submittedName>
</protein>
<dbReference type="STRING" id="231916.A0A409WBL0"/>
<reference evidence="2 3" key="1">
    <citation type="journal article" date="2018" name="Evol. Lett.">
        <title>Horizontal gene cluster transfer increased hallucinogenic mushroom diversity.</title>
        <authorList>
            <person name="Reynolds H.T."/>
            <person name="Vijayakumar V."/>
            <person name="Gluck-Thaler E."/>
            <person name="Korotkin H.B."/>
            <person name="Matheny P.B."/>
            <person name="Slot J.C."/>
        </authorList>
    </citation>
    <scope>NUCLEOTIDE SEQUENCE [LARGE SCALE GENOMIC DNA]</scope>
    <source>
        <strain evidence="2 3">SRW20</strain>
    </source>
</reference>
<comment type="caution">
    <text evidence="2">The sequence shown here is derived from an EMBL/GenBank/DDBJ whole genome shotgun (WGS) entry which is preliminary data.</text>
</comment>
<feature type="compositionally biased region" description="Polar residues" evidence="1">
    <location>
        <begin position="139"/>
        <end position="152"/>
    </location>
</feature>
<evidence type="ECO:0000313" key="2">
    <source>
        <dbReference type="EMBL" id="PPQ75878.1"/>
    </source>
</evidence>
<feature type="compositionally biased region" description="Gly residues" evidence="1">
    <location>
        <begin position="120"/>
        <end position="134"/>
    </location>
</feature>
<keyword evidence="3" id="KW-1185">Reference proteome</keyword>
<dbReference type="Proteomes" id="UP000284706">
    <property type="component" value="Unassembled WGS sequence"/>
</dbReference>
<feature type="compositionally biased region" description="Low complexity" evidence="1">
    <location>
        <begin position="337"/>
        <end position="357"/>
    </location>
</feature>
<feature type="compositionally biased region" description="Low complexity" evidence="1">
    <location>
        <begin position="231"/>
        <end position="256"/>
    </location>
</feature>
<dbReference type="EMBL" id="NHYE01005219">
    <property type="protein sequence ID" value="PPQ75878.1"/>
    <property type="molecule type" value="Genomic_DNA"/>
</dbReference>
<feature type="region of interest" description="Disordered" evidence="1">
    <location>
        <begin position="169"/>
        <end position="261"/>
    </location>
</feature>
<dbReference type="InParanoid" id="A0A409WBL0"/>
<feature type="compositionally biased region" description="Low complexity" evidence="1">
    <location>
        <begin position="537"/>
        <end position="551"/>
    </location>
</feature>
<feature type="region of interest" description="Disordered" evidence="1">
    <location>
        <begin position="295"/>
        <end position="551"/>
    </location>
</feature>
<dbReference type="AlphaFoldDB" id="A0A409WBL0"/>
<organism evidence="2 3">
    <name type="scientific">Gymnopilus dilepis</name>
    <dbReference type="NCBI Taxonomy" id="231916"/>
    <lineage>
        <taxon>Eukaryota</taxon>
        <taxon>Fungi</taxon>
        <taxon>Dikarya</taxon>
        <taxon>Basidiomycota</taxon>
        <taxon>Agaricomycotina</taxon>
        <taxon>Agaricomycetes</taxon>
        <taxon>Agaricomycetidae</taxon>
        <taxon>Agaricales</taxon>
        <taxon>Agaricineae</taxon>
        <taxon>Hymenogastraceae</taxon>
        <taxon>Gymnopilus</taxon>
    </lineage>
</organism>
<proteinExistence type="predicted"/>
<feature type="compositionally biased region" description="Basic and acidic residues" evidence="1">
    <location>
        <begin position="440"/>
        <end position="463"/>
    </location>
</feature>